<keyword evidence="1" id="KW-0812">Transmembrane</keyword>
<feature type="chain" id="PRO_5034779026" description="Putative ER transporter 6TM N-terminal domain-containing protein" evidence="2">
    <location>
        <begin position="23"/>
        <end position="508"/>
    </location>
</feature>
<proteinExistence type="predicted"/>
<gene>
    <name evidence="4" type="ORF">D9757_005305</name>
</gene>
<dbReference type="PANTHER" id="PTHR37994">
    <property type="entry name" value="ARAE_2_N DOMAIN-CONTAINING PROTEIN-RELATED"/>
    <property type="match status" value="1"/>
</dbReference>
<keyword evidence="1" id="KW-0472">Membrane</keyword>
<dbReference type="OrthoDB" id="2274698at2759"/>
<sequence>MCWLMSTLVVGLCFSWGVGVAAMRAANAARSQALLQAAAAKVQASIQNNSVFQANPSLATTAAVFTGVFLDVRSSVVYGCFLAVFAFLFGLMRAYAPKLAFTSIFATIGQTMSHSALRTVCEQLERVEQAVAIQGEVMTAVQDGPVEGERTGIERLAPGQPLFLKMEGVKTLMTVVMKQLSATSGMLSLEFSVGKWSSDDVRDVIEPLGSVVARSLGLQSFSKLVWRTQELQREADDGPIRKPLHSMGLRRVVDVMPLIESATLELREAITAGAVAMRKNLDNINHRRWTKKADIDSQLRQELDGAYERLTTALKNFTQDGQDATRMQILGPFIALLHSEMTKIEQESLPFRSLFIAFVLGTNLVSLSESILKTMDVVRTTVGKRTKNRLWAPRGLRQIGKLFRVKGVGEDENGVALGENVGGQAIGEDGVEEAGTKDYKLDPDSRPPTNVLQMIMNKLHGLYQWCGTPEAIFGFKYAFVSVAIWIPAVVSTTAEREREIKRLADRNV</sequence>
<evidence type="ECO:0000313" key="4">
    <source>
        <dbReference type="EMBL" id="KAF5390378.1"/>
    </source>
</evidence>
<organism evidence="4 5">
    <name type="scientific">Collybiopsis confluens</name>
    <dbReference type="NCBI Taxonomy" id="2823264"/>
    <lineage>
        <taxon>Eukaryota</taxon>
        <taxon>Fungi</taxon>
        <taxon>Dikarya</taxon>
        <taxon>Basidiomycota</taxon>
        <taxon>Agaricomycotina</taxon>
        <taxon>Agaricomycetes</taxon>
        <taxon>Agaricomycetidae</taxon>
        <taxon>Agaricales</taxon>
        <taxon>Marasmiineae</taxon>
        <taxon>Omphalotaceae</taxon>
        <taxon>Collybiopsis</taxon>
    </lineage>
</organism>
<feature type="domain" description="Putative ER transporter 6TM N-terminal" evidence="3">
    <location>
        <begin position="5"/>
        <end position="111"/>
    </location>
</feature>
<name>A0A8H5HVU2_9AGAR</name>
<keyword evidence="2" id="KW-0732">Signal</keyword>
<dbReference type="Pfam" id="PF10337">
    <property type="entry name" value="ArAE_2_N"/>
    <property type="match status" value="1"/>
</dbReference>
<dbReference type="InterPro" id="IPR018823">
    <property type="entry name" value="ArAE_2_N"/>
</dbReference>
<evidence type="ECO:0000256" key="1">
    <source>
        <dbReference type="SAM" id="Phobius"/>
    </source>
</evidence>
<feature type="transmembrane region" description="Helical" evidence="1">
    <location>
        <begin position="76"/>
        <end position="96"/>
    </location>
</feature>
<keyword evidence="5" id="KW-1185">Reference proteome</keyword>
<reference evidence="4 5" key="1">
    <citation type="journal article" date="2020" name="ISME J.">
        <title>Uncovering the hidden diversity of litter-decomposition mechanisms in mushroom-forming fungi.</title>
        <authorList>
            <person name="Floudas D."/>
            <person name="Bentzer J."/>
            <person name="Ahren D."/>
            <person name="Johansson T."/>
            <person name="Persson P."/>
            <person name="Tunlid A."/>
        </authorList>
    </citation>
    <scope>NUCLEOTIDE SEQUENCE [LARGE SCALE GENOMIC DNA]</scope>
    <source>
        <strain evidence="4 5">CBS 406.79</strain>
    </source>
</reference>
<dbReference type="EMBL" id="JAACJN010000015">
    <property type="protein sequence ID" value="KAF5390378.1"/>
    <property type="molecule type" value="Genomic_DNA"/>
</dbReference>
<keyword evidence="1" id="KW-1133">Transmembrane helix</keyword>
<comment type="caution">
    <text evidence="4">The sequence shown here is derived from an EMBL/GenBank/DDBJ whole genome shotgun (WGS) entry which is preliminary data.</text>
</comment>
<accession>A0A8H5HVU2</accession>
<evidence type="ECO:0000313" key="5">
    <source>
        <dbReference type="Proteomes" id="UP000518752"/>
    </source>
</evidence>
<dbReference type="PANTHER" id="PTHR37994:SF3">
    <property type="entry name" value="ER TRANSPORTER 6TM N-TERMINAL DOMAIN-CONTAINING PROTEIN"/>
    <property type="match status" value="1"/>
</dbReference>
<dbReference type="AlphaFoldDB" id="A0A8H5HVU2"/>
<dbReference type="Proteomes" id="UP000518752">
    <property type="component" value="Unassembled WGS sequence"/>
</dbReference>
<feature type="signal peptide" evidence="2">
    <location>
        <begin position="1"/>
        <end position="22"/>
    </location>
</feature>
<evidence type="ECO:0000256" key="2">
    <source>
        <dbReference type="SAM" id="SignalP"/>
    </source>
</evidence>
<evidence type="ECO:0000259" key="3">
    <source>
        <dbReference type="Pfam" id="PF10337"/>
    </source>
</evidence>
<protein>
    <recommendedName>
        <fullName evidence="3">Putative ER transporter 6TM N-terminal domain-containing protein</fullName>
    </recommendedName>
</protein>